<proteinExistence type="predicted"/>
<accession>A0A3P4B9U4</accession>
<dbReference type="AlphaFoldDB" id="A0A3P4B9U4"/>
<dbReference type="SUPFAM" id="SSF53850">
    <property type="entry name" value="Periplasmic binding protein-like II"/>
    <property type="match status" value="1"/>
</dbReference>
<name>A0A3P4B9U4_9BURK</name>
<dbReference type="EMBL" id="UWPJ01000032">
    <property type="protein sequence ID" value="VCU71905.1"/>
    <property type="molecule type" value="Genomic_DNA"/>
</dbReference>
<dbReference type="Pfam" id="PF12974">
    <property type="entry name" value="Phosphonate-bd"/>
    <property type="match status" value="1"/>
</dbReference>
<evidence type="ECO:0000313" key="2">
    <source>
        <dbReference type="Proteomes" id="UP000277294"/>
    </source>
</evidence>
<reference evidence="1 2" key="1">
    <citation type="submission" date="2018-10" db="EMBL/GenBank/DDBJ databases">
        <authorList>
            <person name="Criscuolo A."/>
        </authorList>
    </citation>
    <scope>NUCLEOTIDE SEQUENCE [LARGE SCALE GENOMIC DNA]</scope>
    <source>
        <strain evidence="1">DnA1</strain>
    </source>
</reference>
<gene>
    <name evidence="1" type="primary">pht5_17</name>
    <name evidence="1" type="ORF">PIGHUM_03996</name>
</gene>
<evidence type="ECO:0000313" key="1">
    <source>
        <dbReference type="EMBL" id="VCU71905.1"/>
    </source>
</evidence>
<keyword evidence="1" id="KW-0456">Lyase</keyword>
<dbReference type="GO" id="GO:0018796">
    <property type="term" value="F:4,5-dihydroxyphthalate decarboxylase activity"/>
    <property type="evidence" value="ECO:0007669"/>
    <property type="project" value="UniProtKB-EC"/>
</dbReference>
<keyword evidence="2" id="KW-1185">Reference proteome</keyword>
<dbReference type="Proteomes" id="UP000277294">
    <property type="component" value="Unassembled WGS sequence"/>
</dbReference>
<dbReference type="OrthoDB" id="8689594at2"/>
<organism evidence="1 2">
    <name type="scientific">Pigmentiphaga humi</name>
    <dbReference type="NCBI Taxonomy" id="2478468"/>
    <lineage>
        <taxon>Bacteria</taxon>
        <taxon>Pseudomonadati</taxon>
        <taxon>Pseudomonadota</taxon>
        <taxon>Betaproteobacteria</taxon>
        <taxon>Burkholderiales</taxon>
        <taxon>Alcaligenaceae</taxon>
        <taxon>Pigmentiphaga</taxon>
    </lineage>
</organism>
<dbReference type="RefSeq" id="WP_124081500.1">
    <property type="nucleotide sequence ID" value="NZ_UWPJ01000032.1"/>
</dbReference>
<protein>
    <submittedName>
        <fullName evidence="1">4,5-dihydroxyphthalate decarboxylase</fullName>
        <ecNumber evidence="1">4.1.1.55</ecNumber>
    </submittedName>
</protein>
<dbReference type="EC" id="4.1.1.55" evidence="1"/>
<dbReference type="Gene3D" id="3.40.190.10">
    <property type="entry name" value="Periplasmic binding protein-like II"/>
    <property type="match status" value="1"/>
</dbReference>
<sequence length="329" mass="36768">MANISLSLAVGEYDHVRDLASGDVRASGLEIHAVHGPIEDILVRGHRYKEWDVAETGLGAYVAAIDRGDDSIIAIPVFTSRIFRHSAIYVRADSGISSPAQLVGRKVGVPEWGMAAAVYARGALVHQYGMDLRTLHWVQGGLHDPGREDRSPPDPELGLDYRQETASSLNDLLAAGELDALISARVPRVMQGGSGRVRHLFGDPRTEELNYWSRTGVFPIMHLIGIRRDVYERNRWVAMQLLKGFEEAKRRSLERAADLTASYFPVPLMAYAVEQARSVAGQDYWPYGVEANRPTLEAFLQYAFEQGVTRRRIEVEELFARECLTYTKT</sequence>